<feature type="compositionally biased region" description="Low complexity" evidence="7">
    <location>
        <begin position="81"/>
        <end position="116"/>
    </location>
</feature>
<dbReference type="NCBIfam" id="NF038091">
    <property type="entry name" value="T4SS_VirB10"/>
    <property type="match status" value="1"/>
</dbReference>
<dbReference type="AlphaFoldDB" id="A0A0G3IEW8"/>
<evidence type="ECO:0000256" key="5">
    <source>
        <dbReference type="ARBA" id="ARBA00022989"/>
    </source>
</evidence>
<evidence type="ECO:0000256" key="2">
    <source>
        <dbReference type="ARBA" id="ARBA00010265"/>
    </source>
</evidence>
<keyword evidence="9" id="KW-0614">Plasmid</keyword>
<feature type="region of interest" description="Disordered" evidence="7">
    <location>
        <begin position="81"/>
        <end position="171"/>
    </location>
</feature>
<comment type="subcellular location">
    <subcellularLocation>
        <location evidence="1">Cell membrane</location>
        <topology evidence="1">Single-pass membrane protein</topology>
    </subcellularLocation>
</comment>
<dbReference type="InterPro" id="IPR047695">
    <property type="entry name" value="T4SS_VirB10/PtlG"/>
</dbReference>
<keyword evidence="4 8" id="KW-0812">Transmembrane</keyword>
<dbReference type="InterPro" id="IPR005498">
    <property type="entry name" value="T4SS_VirB10/TraB/TrbI"/>
</dbReference>
<evidence type="ECO:0000256" key="1">
    <source>
        <dbReference type="ARBA" id="ARBA00004162"/>
    </source>
</evidence>
<dbReference type="RefSeq" id="WP_052654831.1">
    <property type="nucleotide sequence ID" value="NZ_CP011521.2"/>
</dbReference>
<sequence>MTDRNETPPVSDGRQPFLSGPRKSVPGLAAFMVLVLLGGTVLVGWLVYNALHAKQVGDASAAAKHDQTFRAALPARTFNSTPASLASPASPAIAASAPTANATPAIPINNQNQQQQPTPEQVANARRLGMQPGSTPNAGDQNAGTQPAPANSPMRRVSQSSDSLDRMTNAARPQAAKATMLAHPSLTVPSGVMIPCGTKTELDTTVPGQVSCQVSRDVYSADGKVKLIDKGAHVNGEITSALKQGQDRVFVLWTRLRNPDNTIVNLDSPGTNALGSAGIPGQVDHHFWARFGPAMLISIFSSASQAGLQYAANSAQGSGNGNTYLNLDNTSNTSNQLATEAVRATIDIPPTLYDQQADAVNIFVRRDLDFSDVYTLSPDGSQQ</sequence>
<dbReference type="Gene3D" id="2.40.128.260">
    <property type="entry name" value="Type IV secretion system, VirB10/TraB/TrbI"/>
    <property type="match status" value="2"/>
</dbReference>
<dbReference type="InterPro" id="IPR042217">
    <property type="entry name" value="T4SS_VirB10/TrbI"/>
</dbReference>
<dbReference type="Proteomes" id="UP000035050">
    <property type="component" value="Plasmid pPO70-4"/>
</dbReference>
<dbReference type="Pfam" id="PF03743">
    <property type="entry name" value="TrbI"/>
    <property type="match status" value="1"/>
</dbReference>
<evidence type="ECO:0000256" key="6">
    <source>
        <dbReference type="ARBA" id="ARBA00023136"/>
    </source>
</evidence>
<accession>A0A0G3IEW8</accession>
<feature type="transmembrane region" description="Helical" evidence="8">
    <location>
        <begin position="28"/>
        <end position="48"/>
    </location>
</feature>
<dbReference type="OrthoDB" id="9766860at2"/>
<evidence type="ECO:0000313" key="9">
    <source>
        <dbReference type="EMBL" id="AKK25103.1"/>
    </source>
</evidence>
<dbReference type="EMBL" id="CP011521">
    <property type="protein sequence ID" value="AKK25103.1"/>
    <property type="molecule type" value="Genomic_DNA"/>
</dbReference>
<dbReference type="GO" id="GO:0005886">
    <property type="term" value="C:plasma membrane"/>
    <property type="evidence" value="ECO:0007669"/>
    <property type="project" value="UniProtKB-SubCell"/>
</dbReference>
<proteinExistence type="inferred from homology"/>
<gene>
    <name evidence="9" type="ORF">MB84_30745</name>
</gene>
<keyword evidence="6 8" id="KW-0472">Membrane</keyword>
<dbReference type="CDD" id="cd16429">
    <property type="entry name" value="VirB10"/>
    <property type="match status" value="1"/>
</dbReference>
<feature type="region of interest" description="Disordered" evidence="7">
    <location>
        <begin position="1"/>
        <end position="21"/>
    </location>
</feature>
<evidence type="ECO:0000256" key="3">
    <source>
        <dbReference type="ARBA" id="ARBA00022475"/>
    </source>
</evidence>
<evidence type="ECO:0000313" key="10">
    <source>
        <dbReference type="Proteomes" id="UP000035050"/>
    </source>
</evidence>
<dbReference type="KEGG" id="pox:MB84_30745"/>
<evidence type="ECO:0000256" key="4">
    <source>
        <dbReference type="ARBA" id="ARBA00022692"/>
    </source>
</evidence>
<evidence type="ECO:0000256" key="8">
    <source>
        <dbReference type="SAM" id="Phobius"/>
    </source>
</evidence>
<keyword evidence="3" id="KW-1003">Cell membrane</keyword>
<organism evidence="9 10">
    <name type="scientific">Pandoraea oxalativorans</name>
    <dbReference type="NCBI Taxonomy" id="573737"/>
    <lineage>
        <taxon>Bacteria</taxon>
        <taxon>Pseudomonadati</taxon>
        <taxon>Pseudomonadota</taxon>
        <taxon>Betaproteobacteria</taxon>
        <taxon>Burkholderiales</taxon>
        <taxon>Burkholderiaceae</taxon>
        <taxon>Pandoraea</taxon>
    </lineage>
</organism>
<evidence type="ECO:0000256" key="7">
    <source>
        <dbReference type="SAM" id="MobiDB-lite"/>
    </source>
</evidence>
<keyword evidence="5 8" id="KW-1133">Transmembrane helix</keyword>
<protein>
    <submittedName>
        <fullName evidence="9">Type IV secretion system protein VirB10</fullName>
    </submittedName>
</protein>
<dbReference type="PATRIC" id="fig|573737.6.peg.6242"/>
<reference evidence="9" key="1">
    <citation type="submission" date="2016-06" db="EMBL/GenBank/DDBJ databases">
        <title>Pandoraea oxalativorans DSM 23570 Genome Sequencing.</title>
        <authorList>
            <person name="Ee R."/>
            <person name="Lim Y.-L."/>
            <person name="Yong D."/>
            <person name="Yin W.-F."/>
            <person name="Chan K.-G."/>
        </authorList>
    </citation>
    <scope>NUCLEOTIDE SEQUENCE</scope>
    <source>
        <strain evidence="9">DSM 23570</strain>
        <plasmid evidence="9">pPO70-4</plasmid>
    </source>
</reference>
<geneLocation type="plasmid" evidence="9 10">
    <name>pPO70-4</name>
</geneLocation>
<name>A0A0G3IEW8_9BURK</name>
<comment type="similarity">
    <text evidence="2">Belongs to the TrbI/VirB10 family.</text>
</comment>
<keyword evidence="10" id="KW-1185">Reference proteome</keyword>
<feature type="compositionally biased region" description="Polar residues" evidence="7">
    <location>
        <begin position="132"/>
        <end position="149"/>
    </location>
</feature>